<keyword evidence="8" id="KW-0411">Iron-sulfur</keyword>
<dbReference type="Gene3D" id="3.20.20.70">
    <property type="entry name" value="Aldolase class I"/>
    <property type="match status" value="1"/>
</dbReference>
<dbReference type="CDD" id="cd01335">
    <property type="entry name" value="Radical_SAM"/>
    <property type="match status" value="1"/>
</dbReference>
<dbReference type="Pfam" id="PF00037">
    <property type="entry name" value="Fer4"/>
    <property type="match status" value="1"/>
</dbReference>
<dbReference type="InterPro" id="IPR017900">
    <property type="entry name" value="4Fe4S_Fe_S_CS"/>
</dbReference>
<evidence type="ECO:0000256" key="3">
    <source>
        <dbReference type="ARBA" id="ARBA00022485"/>
    </source>
</evidence>
<dbReference type="GO" id="GO:0016491">
    <property type="term" value="F:oxidoreductase activity"/>
    <property type="evidence" value="ECO:0007669"/>
    <property type="project" value="UniProtKB-KW"/>
</dbReference>
<dbReference type="Pfam" id="PF04055">
    <property type="entry name" value="Radical_SAM"/>
    <property type="match status" value="1"/>
</dbReference>
<dbReference type="PROSITE" id="PS01087">
    <property type="entry name" value="RADICAL_ACTIVATING"/>
    <property type="match status" value="1"/>
</dbReference>
<proteinExistence type="inferred from homology"/>
<organism evidence="12">
    <name type="scientific">uncultured Eubacteriales bacterium</name>
    <dbReference type="NCBI Taxonomy" id="172733"/>
    <lineage>
        <taxon>Bacteria</taxon>
        <taxon>Bacillati</taxon>
        <taxon>Bacillota</taxon>
        <taxon>Clostridia</taxon>
        <taxon>Eubacteriales</taxon>
        <taxon>environmental samples</taxon>
    </lineage>
</organism>
<keyword evidence="7" id="KW-0408">Iron</keyword>
<dbReference type="SFLD" id="SFLDF00392">
    <property type="entry name" value="YjjI_activase"/>
    <property type="match status" value="1"/>
</dbReference>
<comment type="similarity">
    <text evidence="2">Belongs to the organic radical-activating enzymes family.</text>
</comment>
<dbReference type="InterPro" id="IPR058240">
    <property type="entry name" value="rSAM_sf"/>
</dbReference>
<dbReference type="InterPro" id="IPR017896">
    <property type="entry name" value="4Fe4S_Fe-S-bd"/>
</dbReference>
<accession>A0A212KGF6</accession>
<dbReference type="InterPro" id="IPR040074">
    <property type="entry name" value="BssD/PflA/YjjW"/>
</dbReference>
<evidence type="ECO:0000256" key="1">
    <source>
        <dbReference type="ARBA" id="ARBA00001966"/>
    </source>
</evidence>
<dbReference type="InterPro" id="IPR007197">
    <property type="entry name" value="rSAM"/>
</dbReference>
<dbReference type="PROSITE" id="PS51918">
    <property type="entry name" value="RADICAL_SAM"/>
    <property type="match status" value="1"/>
</dbReference>
<evidence type="ECO:0000256" key="6">
    <source>
        <dbReference type="ARBA" id="ARBA00023002"/>
    </source>
</evidence>
<evidence type="ECO:0000256" key="4">
    <source>
        <dbReference type="ARBA" id="ARBA00022691"/>
    </source>
</evidence>
<dbReference type="InterPro" id="IPR013785">
    <property type="entry name" value="Aldolase_TIM"/>
</dbReference>
<evidence type="ECO:0000256" key="2">
    <source>
        <dbReference type="ARBA" id="ARBA00009777"/>
    </source>
</evidence>
<feature type="domain" description="Radical SAM core" evidence="11">
    <location>
        <begin position="15"/>
        <end position="275"/>
    </location>
</feature>
<keyword evidence="12" id="KW-0670">Pyruvate</keyword>
<dbReference type="PROSITE" id="PS00198">
    <property type="entry name" value="4FE4S_FER_1"/>
    <property type="match status" value="1"/>
</dbReference>
<evidence type="ECO:0000256" key="5">
    <source>
        <dbReference type="ARBA" id="ARBA00022723"/>
    </source>
</evidence>
<keyword evidence="4" id="KW-0949">S-adenosyl-L-methionine</keyword>
<evidence type="ECO:0000313" key="12">
    <source>
        <dbReference type="EMBL" id="SBW10727.1"/>
    </source>
</evidence>
<dbReference type="InterPro" id="IPR012839">
    <property type="entry name" value="Organic_radical_activase"/>
</dbReference>
<keyword evidence="5" id="KW-0479">Metal-binding</keyword>
<dbReference type="PROSITE" id="PS51379">
    <property type="entry name" value="4FE4S_FER_2"/>
    <property type="match status" value="2"/>
</dbReference>
<gene>
    <name evidence="12" type="primary">yjjW</name>
    <name evidence="12" type="ORF">KL86CLO1_13020</name>
</gene>
<dbReference type="SUPFAM" id="SSF54862">
    <property type="entry name" value="4Fe-4S ferredoxins"/>
    <property type="match status" value="1"/>
</dbReference>
<feature type="domain" description="4Fe-4S ferredoxin-type" evidence="10">
    <location>
        <begin position="37"/>
        <end position="65"/>
    </location>
</feature>
<sequence length="280" mass="30287">MSRAPVNKIIPSSVVDGPGNRTAVFLQGCNLRCAYCHNPETQNLCNSCGVCLAVCPGGALSQSAEGRVVWNEEKCVGCDACIAACPNRASPKVKWSSAEEVFVQIEKNLPFIRGITVSGGECSLYPDFLTELFRLSKAAGLSCLMDSNGMVELSAFPELIAVCDGVMLDVKAWDTGIHRQLTGEENGPVKRNLAFLAKAGKLTEVRHVCVPGRADVKAVLEGVAQTLGPEETAETPLKLISFRPFGVRGELSDMPQPHRVWMEELLREARGLGFKRARLI</sequence>
<name>A0A212KGF6_9FIRM</name>
<dbReference type="Gene3D" id="3.30.70.20">
    <property type="match status" value="1"/>
</dbReference>
<evidence type="ECO:0000256" key="8">
    <source>
        <dbReference type="ARBA" id="ARBA00023014"/>
    </source>
</evidence>
<comment type="cofactor">
    <cofactor evidence="1">
        <name>[4Fe-4S] cluster</name>
        <dbReference type="ChEBI" id="CHEBI:49883"/>
    </cofactor>
</comment>
<dbReference type="PANTHER" id="PTHR30352:SF13">
    <property type="entry name" value="GLYCYL-RADICAL ENZYME ACTIVATING ENZYME YJJW-RELATED"/>
    <property type="match status" value="1"/>
</dbReference>
<dbReference type="GO" id="GO:0016829">
    <property type="term" value="F:lyase activity"/>
    <property type="evidence" value="ECO:0007669"/>
    <property type="project" value="UniProtKB-KW"/>
</dbReference>
<dbReference type="SUPFAM" id="SSF102114">
    <property type="entry name" value="Radical SAM enzymes"/>
    <property type="match status" value="1"/>
</dbReference>
<comment type="catalytic activity">
    <reaction evidence="9">
        <text>glycyl-[protein] + reduced [flavodoxin] + S-adenosyl-L-methionine = glycin-2-yl radical-[protein] + semiquinone [flavodoxin] + 5'-deoxyadenosine + L-methionine + H(+)</text>
        <dbReference type="Rhea" id="RHEA:61976"/>
        <dbReference type="Rhea" id="RHEA-COMP:10622"/>
        <dbReference type="Rhea" id="RHEA-COMP:14480"/>
        <dbReference type="Rhea" id="RHEA-COMP:15993"/>
        <dbReference type="Rhea" id="RHEA-COMP:15994"/>
        <dbReference type="ChEBI" id="CHEBI:15378"/>
        <dbReference type="ChEBI" id="CHEBI:17319"/>
        <dbReference type="ChEBI" id="CHEBI:29947"/>
        <dbReference type="ChEBI" id="CHEBI:32722"/>
        <dbReference type="ChEBI" id="CHEBI:57618"/>
        <dbReference type="ChEBI" id="CHEBI:57844"/>
        <dbReference type="ChEBI" id="CHEBI:59789"/>
        <dbReference type="ChEBI" id="CHEBI:140311"/>
    </reaction>
</comment>
<dbReference type="SFLD" id="SFLDS00029">
    <property type="entry name" value="Radical_SAM"/>
    <property type="match status" value="1"/>
</dbReference>
<dbReference type="SFLD" id="SFLDG01066">
    <property type="entry name" value="organic_radical-activating_enz"/>
    <property type="match status" value="1"/>
</dbReference>
<dbReference type="InterPro" id="IPR001989">
    <property type="entry name" value="Radical_activat_CS"/>
</dbReference>
<evidence type="ECO:0000259" key="10">
    <source>
        <dbReference type="PROSITE" id="PS51379"/>
    </source>
</evidence>
<dbReference type="InterPro" id="IPR034457">
    <property type="entry name" value="Organic_radical-activating"/>
</dbReference>
<dbReference type="EMBL" id="FLUN01000001">
    <property type="protein sequence ID" value="SBW10727.1"/>
    <property type="molecule type" value="Genomic_DNA"/>
</dbReference>
<reference evidence="12" key="1">
    <citation type="submission" date="2016-04" db="EMBL/GenBank/DDBJ databases">
        <authorList>
            <person name="Evans L.H."/>
            <person name="Alamgir A."/>
            <person name="Owens N."/>
            <person name="Weber N.D."/>
            <person name="Virtaneva K."/>
            <person name="Barbian K."/>
            <person name="Babar A."/>
            <person name="Rosenke K."/>
        </authorList>
    </citation>
    <scope>NUCLEOTIDE SEQUENCE</scope>
    <source>
        <strain evidence="12">86</strain>
    </source>
</reference>
<feature type="domain" description="4Fe-4S ferredoxin-type" evidence="10">
    <location>
        <begin position="66"/>
        <end position="96"/>
    </location>
</feature>
<evidence type="ECO:0000256" key="9">
    <source>
        <dbReference type="ARBA" id="ARBA00047365"/>
    </source>
</evidence>
<dbReference type="PANTHER" id="PTHR30352">
    <property type="entry name" value="PYRUVATE FORMATE-LYASE-ACTIVATING ENZYME"/>
    <property type="match status" value="1"/>
</dbReference>
<evidence type="ECO:0000259" key="11">
    <source>
        <dbReference type="PROSITE" id="PS51918"/>
    </source>
</evidence>
<dbReference type="SFLD" id="SFLDG01118">
    <property type="entry name" value="activating_enzymes__group_2"/>
    <property type="match status" value="1"/>
</dbReference>
<dbReference type="GO" id="GO:0051539">
    <property type="term" value="F:4 iron, 4 sulfur cluster binding"/>
    <property type="evidence" value="ECO:0007669"/>
    <property type="project" value="UniProtKB-KW"/>
</dbReference>
<keyword evidence="3" id="KW-0004">4Fe-4S</keyword>
<evidence type="ECO:0000256" key="7">
    <source>
        <dbReference type="ARBA" id="ARBA00023004"/>
    </source>
</evidence>
<dbReference type="GO" id="GO:0046872">
    <property type="term" value="F:metal ion binding"/>
    <property type="evidence" value="ECO:0007669"/>
    <property type="project" value="UniProtKB-KW"/>
</dbReference>
<dbReference type="NCBIfam" id="TIGR04041">
    <property type="entry name" value="activase_YjjW"/>
    <property type="match status" value="1"/>
</dbReference>
<dbReference type="PIRSF" id="PIRSF000371">
    <property type="entry name" value="PFL_act_enz"/>
    <property type="match status" value="1"/>
</dbReference>
<dbReference type="InterPro" id="IPR023912">
    <property type="entry name" value="YjjW_bact"/>
</dbReference>
<protein>
    <submittedName>
        <fullName evidence="12">Putative pyruvate formate lyase activating enzyme</fullName>
    </submittedName>
</protein>
<keyword evidence="6" id="KW-0560">Oxidoreductase</keyword>
<dbReference type="AlphaFoldDB" id="A0A212KGF6"/>
<keyword evidence="12" id="KW-0456">Lyase</keyword>